<dbReference type="PANTHER" id="PTHR43099">
    <property type="entry name" value="UPF0053 PROTEIN YRKA"/>
    <property type="match status" value="1"/>
</dbReference>
<dbReference type="AlphaFoldDB" id="A0A1F5ZH28"/>
<sequence length="438" mass="48486">MEMVILLLLIVLNGLFAMAEIAIVSARKSKLQQMANEGDAQAKKALELANNPNRFLSTVQIGITFVGIFAGAFGSETLAQPLALMIGQIPLVGPYSEGIALFIVVSVITYLSLVIGELVPKRIALTNPEKIAALVALPTQTLSSISKPLVDVLSMSTDWILRIFGVKAVVEMPITEDEVKMLIREGARVGIFNLAERDIVERTFRLADQRVDMLMTPRKEIVWLDAEDNDAGLRKKLSRSSYSYLPVCRGKLDKTIGVVRTKELLTHFLEANAFDVHTLMHKPIFLPESMNALKVLELFKKSGIHVAMVVDEYGNITGLISITDILEALVGDIPTIDEIEEQAFFQRGDGSWLVNGLVMIDEFKEKFQAQKLPGEKSGQFHTIGGFVMYRLGRIPIPGDTLDLESMHIEVVDMDGNRVDKLIVKSIQTVLNKQKPDSK</sequence>
<comment type="subcellular location">
    <subcellularLocation>
        <location evidence="1">Cell membrane</location>
        <topology evidence="1">Multi-pass membrane protein</topology>
    </subcellularLocation>
</comment>
<dbReference type="CDD" id="cd04590">
    <property type="entry name" value="CBS_pair_CorC_HlyC_assoc"/>
    <property type="match status" value="1"/>
</dbReference>
<evidence type="ECO:0000256" key="8">
    <source>
        <dbReference type="PROSITE-ProRule" id="PRU00703"/>
    </source>
</evidence>
<proteinExistence type="predicted"/>
<dbReference type="Gene3D" id="3.10.580.10">
    <property type="entry name" value="CBS-domain"/>
    <property type="match status" value="1"/>
</dbReference>
<evidence type="ECO:0000256" key="5">
    <source>
        <dbReference type="ARBA" id="ARBA00022989"/>
    </source>
</evidence>
<dbReference type="InterPro" id="IPR002550">
    <property type="entry name" value="CNNM"/>
</dbReference>
<keyword evidence="5 9" id="KW-1133">Transmembrane helix</keyword>
<evidence type="ECO:0000256" key="9">
    <source>
        <dbReference type="PROSITE-ProRule" id="PRU01193"/>
    </source>
</evidence>
<dbReference type="Pfam" id="PF01595">
    <property type="entry name" value="CNNM"/>
    <property type="match status" value="1"/>
</dbReference>
<feature type="domain" description="CBS" evidence="11">
    <location>
        <begin position="279"/>
        <end position="335"/>
    </location>
</feature>
<dbReference type="SUPFAM" id="SSF56176">
    <property type="entry name" value="FAD-binding/transporter-associated domain-like"/>
    <property type="match status" value="1"/>
</dbReference>
<dbReference type="STRING" id="1798370.A2Z00_01410"/>
<keyword evidence="4" id="KW-0677">Repeat</keyword>
<accession>A0A1F5ZH28</accession>
<dbReference type="GO" id="GO:0005886">
    <property type="term" value="C:plasma membrane"/>
    <property type="evidence" value="ECO:0007669"/>
    <property type="project" value="UniProtKB-SubCell"/>
</dbReference>
<reference evidence="13 14" key="1">
    <citation type="journal article" date="2016" name="Nat. Commun.">
        <title>Thousands of microbial genomes shed light on interconnected biogeochemical processes in an aquifer system.</title>
        <authorList>
            <person name="Anantharaman K."/>
            <person name="Brown C.T."/>
            <person name="Hug L.A."/>
            <person name="Sharon I."/>
            <person name="Castelle C.J."/>
            <person name="Probst A.J."/>
            <person name="Thomas B.C."/>
            <person name="Singh A."/>
            <person name="Wilkins M.J."/>
            <person name="Karaoz U."/>
            <person name="Brodie E.L."/>
            <person name="Williams K.H."/>
            <person name="Hubbard S.S."/>
            <person name="Banfield J.F."/>
        </authorList>
    </citation>
    <scope>NUCLEOTIDE SEQUENCE [LARGE SCALE GENOMIC DNA]</scope>
</reference>
<protein>
    <recommendedName>
        <fullName evidence="15">Hemolysin</fullName>
    </recommendedName>
</protein>
<dbReference type="InterPro" id="IPR046342">
    <property type="entry name" value="CBS_dom_sf"/>
</dbReference>
<dbReference type="Pfam" id="PF03471">
    <property type="entry name" value="CorC_HlyC"/>
    <property type="match status" value="1"/>
</dbReference>
<dbReference type="Pfam" id="PF00571">
    <property type="entry name" value="CBS"/>
    <property type="match status" value="1"/>
</dbReference>
<dbReference type="InterPro" id="IPR016169">
    <property type="entry name" value="FAD-bd_PCMH_sub2"/>
</dbReference>
<dbReference type="InterPro" id="IPR005170">
    <property type="entry name" value="Transptr-assoc_dom"/>
</dbReference>
<dbReference type="Gene3D" id="3.30.465.10">
    <property type="match status" value="1"/>
</dbReference>
<evidence type="ECO:0000259" key="11">
    <source>
        <dbReference type="PROSITE" id="PS51371"/>
    </source>
</evidence>
<dbReference type="GO" id="GO:0050660">
    <property type="term" value="F:flavin adenine dinucleotide binding"/>
    <property type="evidence" value="ECO:0007669"/>
    <property type="project" value="InterPro"/>
</dbReference>
<dbReference type="SMART" id="SM01091">
    <property type="entry name" value="CorC_HlyC"/>
    <property type="match status" value="1"/>
</dbReference>
<evidence type="ECO:0000313" key="13">
    <source>
        <dbReference type="EMBL" id="OGG11740.1"/>
    </source>
</evidence>
<dbReference type="PROSITE" id="PS51846">
    <property type="entry name" value="CNNM"/>
    <property type="match status" value="1"/>
</dbReference>
<dbReference type="InterPro" id="IPR051676">
    <property type="entry name" value="UPF0053_domain"/>
</dbReference>
<dbReference type="Proteomes" id="UP000177268">
    <property type="component" value="Unassembled WGS sequence"/>
</dbReference>
<feature type="domain" description="CBS" evidence="11">
    <location>
        <begin position="215"/>
        <end position="276"/>
    </location>
</feature>
<keyword evidence="2" id="KW-1003">Cell membrane</keyword>
<gene>
    <name evidence="13" type="ORF">A2Z00_01410</name>
</gene>
<keyword evidence="7 9" id="KW-0472">Membrane</keyword>
<evidence type="ECO:0000256" key="10">
    <source>
        <dbReference type="SAM" id="Phobius"/>
    </source>
</evidence>
<name>A0A1F5ZH28_9BACT</name>
<keyword evidence="3 9" id="KW-0812">Transmembrane</keyword>
<dbReference type="InterPro" id="IPR036318">
    <property type="entry name" value="FAD-bd_PCMH-like_sf"/>
</dbReference>
<evidence type="ECO:0000256" key="1">
    <source>
        <dbReference type="ARBA" id="ARBA00004651"/>
    </source>
</evidence>
<feature type="transmembrane region" description="Helical" evidence="10">
    <location>
        <begin position="55"/>
        <end position="78"/>
    </location>
</feature>
<evidence type="ECO:0000256" key="7">
    <source>
        <dbReference type="ARBA" id="ARBA00023136"/>
    </source>
</evidence>
<organism evidence="13 14">
    <name type="scientific">Candidatus Gottesmanbacteria bacterium RBG_13_45_10</name>
    <dbReference type="NCBI Taxonomy" id="1798370"/>
    <lineage>
        <taxon>Bacteria</taxon>
        <taxon>Candidatus Gottesmaniibacteriota</taxon>
    </lineage>
</organism>
<feature type="transmembrane region" description="Helical" evidence="10">
    <location>
        <begin position="99"/>
        <end position="119"/>
    </location>
</feature>
<evidence type="ECO:0000256" key="2">
    <source>
        <dbReference type="ARBA" id="ARBA00022475"/>
    </source>
</evidence>
<evidence type="ECO:0000259" key="12">
    <source>
        <dbReference type="PROSITE" id="PS51846"/>
    </source>
</evidence>
<dbReference type="SMART" id="SM00116">
    <property type="entry name" value="CBS"/>
    <property type="match status" value="1"/>
</dbReference>
<dbReference type="EMBL" id="MFIZ01000017">
    <property type="protein sequence ID" value="OGG11740.1"/>
    <property type="molecule type" value="Genomic_DNA"/>
</dbReference>
<dbReference type="PROSITE" id="PS51371">
    <property type="entry name" value="CBS"/>
    <property type="match status" value="2"/>
</dbReference>
<evidence type="ECO:0000256" key="3">
    <source>
        <dbReference type="ARBA" id="ARBA00022692"/>
    </source>
</evidence>
<dbReference type="InterPro" id="IPR000644">
    <property type="entry name" value="CBS_dom"/>
</dbReference>
<dbReference type="PANTHER" id="PTHR43099:SF5">
    <property type="entry name" value="HLYC_CORC FAMILY TRANSPORTER"/>
    <property type="match status" value="1"/>
</dbReference>
<dbReference type="SUPFAM" id="SSF54631">
    <property type="entry name" value="CBS-domain pair"/>
    <property type="match status" value="1"/>
</dbReference>
<evidence type="ECO:0008006" key="15">
    <source>
        <dbReference type="Google" id="ProtNLM"/>
    </source>
</evidence>
<feature type="domain" description="CNNM transmembrane" evidence="12">
    <location>
        <begin position="1"/>
        <end position="196"/>
    </location>
</feature>
<evidence type="ECO:0000256" key="6">
    <source>
        <dbReference type="ARBA" id="ARBA00023122"/>
    </source>
</evidence>
<evidence type="ECO:0000256" key="4">
    <source>
        <dbReference type="ARBA" id="ARBA00022737"/>
    </source>
</evidence>
<dbReference type="InterPro" id="IPR044751">
    <property type="entry name" value="Ion_transp-like_CBS"/>
</dbReference>
<comment type="caution">
    <text evidence="13">The sequence shown here is derived from an EMBL/GenBank/DDBJ whole genome shotgun (WGS) entry which is preliminary data.</text>
</comment>
<evidence type="ECO:0000313" key="14">
    <source>
        <dbReference type="Proteomes" id="UP000177268"/>
    </source>
</evidence>
<keyword evidence="6 8" id="KW-0129">CBS domain</keyword>